<dbReference type="EMBL" id="CP108313">
    <property type="protein sequence ID" value="WTW69693.1"/>
    <property type="molecule type" value="Genomic_DNA"/>
</dbReference>
<evidence type="ECO:0000313" key="1">
    <source>
        <dbReference type="EMBL" id="WTW69693.1"/>
    </source>
</evidence>
<reference evidence="1" key="1">
    <citation type="submission" date="2022-10" db="EMBL/GenBank/DDBJ databases">
        <title>The complete genomes of actinobacterial strains from the NBC collection.</title>
        <authorList>
            <person name="Joergensen T.S."/>
            <person name="Alvarez Arevalo M."/>
            <person name="Sterndorff E.B."/>
            <person name="Faurdal D."/>
            <person name="Vuksanovic O."/>
            <person name="Mourched A.-S."/>
            <person name="Charusanti P."/>
            <person name="Shaw S."/>
            <person name="Blin K."/>
            <person name="Weber T."/>
        </authorList>
    </citation>
    <scope>NUCLEOTIDE SEQUENCE</scope>
    <source>
        <strain evidence="1">NBC_00008</strain>
    </source>
</reference>
<accession>A0AAU2VQU2</accession>
<sequence length="150" mass="16718">MSVIVRRLGDALPPGFTDFAEFFASWKDEFWAYGKDDVKNDYNSIVFGGTSATDQLWIMNQPEFRLLHNLLPAGTAPVAAFCQIYSLKYRQKMQTMGISGLYTIKYTLWPSVSASPLGSNSADFEYRLYGRDKGTVSVTVALPPLVPATE</sequence>
<dbReference type="AlphaFoldDB" id="A0AAU2VQU2"/>
<organism evidence="1">
    <name type="scientific">Streptomyces sp. NBC_00008</name>
    <dbReference type="NCBI Taxonomy" id="2903610"/>
    <lineage>
        <taxon>Bacteria</taxon>
        <taxon>Bacillati</taxon>
        <taxon>Actinomycetota</taxon>
        <taxon>Actinomycetes</taxon>
        <taxon>Kitasatosporales</taxon>
        <taxon>Streptomycetaceae</taxon>
        <taxon>Streptomyces</taxon>
    </lineage>
</organism>
<protein>
    <submittedName>
        <fullName evidence="1">Uncharacterized protein</fullName>
    </submittedName>
</protein>
<proteinExistence type="predicted"/>
<gene>
    <name evidence="1" type="ORF">OG398_16130</name>
</gene>
<name>A0AAU2VQU2_9ACTN</name>